<dbReference type="InterPro" id="IPR036249">
    <property type="entry name" value="Thioredoxin-like_sf"/>
</dbReference>
<organism evidence="9 11">
    <name type="scientific">Rotaria sordida</name>
    <dbReference type="NCBI Taxonomy" id="392033"/>
    <lineage>
        <taxon>Eukaryota</taxon>
        <taxon>Metazoa</taxon>
        <taxon>Spiralia</taxon>
        <taxon>Gnathifera</taxon>
        <taxon>Rotifera</taxon>
        <taxon>Eurotatoria</taxon>
        <taxon>Bdelloidea</taxon>
        <taxon>Philodinida</taxon>
        <taxon>Philodinidae</taxon>
        <taxon>Rotaria</taxon>
    </lineage>
</organism>
<reference evidence="9" key="1">
    <citation type="submission" date="2021-02" db="EMBL/GenBank/DDBJ databases">
        <authorList>
            <person name="Nowell W R."/>
        </authorList>
    </citation>
    <scope>NUCLEOTIDE SEQUENCE</scope>
</reference>
<dbReference type="AlphaFoldDB" id="A0A815EDB2"/>
<evidence type="ECO:0000313" key="11">
    <source>
        <dbReference type="Proteomes" id="UP000663882"/>
    </source>
</evidence>
<comment type="caution">
    <text evidence="9">The sequence shown here is derived from an EMBL/GenBank/DDBJ whole genome shotgun (WGS) entry which is preliminary data.</text>
</comment>
<feature type="domain" description="Selenoprotein F/M" evidence="8">
    <location>
        <begin position="86"/>
        <end position="135"/>
    </location>
</feature>
<evidence type="ECO:0000313" key="10">
    <source>
        <dbReference type="EMBL" id="CAF1354165.1"/>
    </source>
</evidence>
<sequence length="137" mass="15512">MRTTDIFAAFLSQFFAYIMIAASESLSLSNCANLGYASSYLKCSTCNDLKQFKLSELENSCQQCCINDDTEQAEAKVKYHRAVLEVSQFPSFSVQYVRGADPVLNLFNEQDEQVESMGIEKWDTDTLTAFLEENLVR</sequence>
<gene>
    <name evidence="9" type="ORF">RFH988_LOCUS30135</name>
    <name evidence="10" type="ORF">ZHD862_LOCUS30725</name>
</gene>
<dbReference type="EMBL" id="CAJNOT010002946">
    <property type="protein sequence ID" value="CAF1354165.1"/>
    <property type="molecule type" value="Genomic_DNA"/>
</dbReference>
<dbReference type="GO" id="GO:0016491">
    <property type="term" value="F:oxidoreductase activity"/>
    <property type="evidence" value="ECO:0007669"/>
    <property type="project" value="TreeGrafter"/>
</dbReference>
<dbReference type="SUPFAM" id="SSF52833">
    <property type="entry name" value="Thioredoxin-like"/>
    <property type="match status" value="1"/>
</dbReference>
<evidence type="ECO:0000259" key="8">
    <source>
        <dbReference type="Pfam" id="PF08806"/>
    </source>
</evidence>
<evidence type="ECO:0000256" key="5">
    <source>
        <dbReference type="ARBA" id="ARBA00022933"/>
    </source>
</evidence>
<dbReference type="Proteomes" id="UP000663864">
    <property type="component" value="Unassembled WGS sequence"/>
</dbReference>
<evidence type="ECO:0000313" key="9">
    <source>
        <dbReference type="EMBL" id="CAF1308874.1"/>
    </source>
</evidence>
<evidence type="ECO:0000256" key="2">
    <source>
        <dbReference type="ARBA" id="ARBA00005742"/>
    </source>
</evidence>
<evidence type="ECO:0000256" key="3">
    <source>
        <dbReference type="ARBA" id="ARBA00022729"/>
    </source>
</evidence>
<dbReference type="PANTHER" id="PTHR13077:SF6">
    <property type="entry name" value="SELENOPROTEIN F"/>
    <property type="match status" value="1"/>
</dbReference>
<feature type="signal peptide" evidence="7">
    <location>
        <begin position="1"/>
        <end position="23"/>
    </location>
</feature>
<evidence type="ECO:0000256" key="4">
    <source>
        <dbReference type="ARBA" id="ARBA00022824"/>
    </source>
</evidence>
<dbReference type="InterPro" id="IPR039992">
    <property type="entry name" value="Sep15_SelM"/>
</dbReference>
<evidence type="ECO:0000256" key="6">
    <source>
        <dbReference type="ARBA" id="ARBA00040775"/>
    </source>
</evidence>
<evidence type="ECO:0000256" key="1">
    <source>
        <dbReference type="ARBA" id="ARBA00004319"/>
    </source>
</evidence>
<comment type="subcellular location">
    <subcellularLocation>
        <location evidence="1">Endoplasmic reticulum lumen</location>
    </subcellularLocation>
</comment>
<accession>A0A815EDB2</accession>
<dbReference type="EMBL" id="CAJNOO010002956">
    <property type="protein sequence ID" value="CAF1308874.1"/>
    <property type="molecule type" value="Genomic_DNA"/>
</dbReference>
<dbReference type="InterPro" id="IPR014912">
    <property type="entry name" value="Sep15_SelM_dom"/>
</dbReference>
<dbReference type="InterPro" id="IPR038219">
    <property type="entry name" value="Sep15/SelM_sf"/>
</dbReference>
<evidence type="ECO:0000256" key="7">
    <source>
        <dbReference type="SAM" id="SignalP"/>
    </source>
</evidence>
<name>A0A815EDB2_9BILA</name>
<dbReference type="OrthoDB" id="1910009at2759"/>
<dbReference type="Pfam" id="PF08806">
    <property type="entry name" value="Sep15_SelM"/>
    <property type="match status" value="1"/>
</dbReference>
<keyword evidence="4" id="KW-0256">Endoplasmic reticulum</keyword>
<dbReference type="PANTHER" id="PTHR13077">
    <property type="entry name" value="SELENOPROTEIN F"/>
    <property type="match status" value="1"/>
</dbReference>
<dbReference type="GO" id="GO:0005788">
    <property type="term" value="C:endoplasmic reticulum lumen"/>
    <property type="evidence" value="ECO:0007669"/>
    <property type="project" value="UniProtKB-SubCell"/>
</dbReference>
<keyword evidence="3 7" id="KW-0732">Signal</keyword>
<protein>
    <recommendedName>
        <fullName evidence="6">Selenoprotein F</fullName>
    </recommendedName>
</protein>
<comment type="similarity">
    <text evidence="2">Belongs to the selenoprotein M/F family.</text>
</comment>
<proteinExistence type="inferred from homology"/>
<feature type="chain" id="PRO_5035604397" description="Selenoprotein F" evidence="7">
    <location>
        <begin position="24"/>
        <end position="137"/>
    </location>
</feature>
<dbReference type="Proteomes" id="UP000663882">
    <property type="component" value="Unassembled WGS sequence"/>
</dbReference>
<keyword evidence="5" id="KW-0712">Selenocysteine</keyword>
<dbReference type="Gene3D" id="3.40.30.50">
    <property type="entry name" value="Sep15/SelM thioredoxin-like domain, active-site redox motif"/>
    <property type="match status" value="1"/>
</dbReference>